<evidence type="ECO:0000313" key="6">
    <source>
        <dbReference type="EMBL" id="OKH21730.1"/>
    </source>
</evidence>
<dbReference type="GO" id="GO:0016887">
    <property type="term" value="F:ATP hydrolysis activity"/>
    <property type="evidence" value="ECO:0007669"/>
    <property type="project" value="TreeGrafter"/>
</dbReference>
<comment type="caution">
    <text evidence="6">The sequence shown here is derived from an EMBL/GenBank/DDBJ whole genome shotgun (WGS) entry which is preliminary data.</text>
</comment>
<dbReference type="Gene3D" id="3.40.50.300">
    <property type="entry name" value="P-loop containing nucleotide triphosphate hydrolases"/>
    <property type="match status" value="2"/>
</dbReference>
<name>A0A1U7HDS8_9CYAN</name>
<evidence type="ECO:0000313" key="7">
    <source>
        <dbReference type="Proteomes" id="UP000186868"/>
    </source>
</evidence>
<evidence type="ECO:0000259" key="4">
    <source>
        <dbReference type="PROSITE" id="PS51192"/>
    </source>
</evidence>
<protein>
    <submittedName>
        <fullName evidence="6">DEAD/DEAH box helicase</fullName>
    </submittedName>
</protein>
<evidence type="ECO:0000259" key="5">
    <source>
        <dbReference type="PROSITE" id="PS51194"/>
    </source>
</evidence>
<dbReference type="InterPro" id="IPR027417">
    <property type="entry name" value="P-loop_NTPase"/>
</dbReference>
<dbReference type="PROSITE" id="PS51194">
    <property type="entry name" value="HELICASE_CTER"/>
    <property type="match status" value="1"/>
</dbReference>
<dbReference type="InterPro" id="IPR018973">
    <property type="entry name" value="MZB"/>
</dbReference>
<keyword evidence="6" id="KW-0347">Helicase</keyword>
<keyword evidence="1" id="KW-0547">Nucleotide-binding</keyword>
<feature type="coiled-coil region" evidence="3">
    <location>
        <begin position="1257"/>
        <end position="1291"/>
    </location>
</feature>
<dbReference type="GO" id="GO:0003677">
    <property type="term" value="F:DNA binding"/>
    <property type="evidence" value="ECO:0007669"/>
    <property type="project" value="TreeGrafter"/>
</dbReference>
<sequence>MTVFRLQDLLEQDEKAIAATSTLMGMGIAKLDCQGVESLSNGQLEALFSAIPQDWDFDKFGDIIDPDTVSESLAQQLVDWIDRRLGREKHQASIHPQEKKAEAKSDTLDIFNLRDEVISDYRRYLESFLKIRDRQVREFVTSELDQGQLWKDPLIQINPAYKRSADIDTLVSEGILHPDCRSYFPNFNFYHHQESAFRCARQNQPYVLTTGTGSGKSLSYVVPIIDDLLRNPNLKDVRAILVYPMNALINSQEEEFKKFLSRVPNCHIRVEKYTGQESLQRKTEIQNNPPHILLTNYVMLELMLTRVHEDKLVASPNLKFLVLDELHTYRGRQGADVAIVIRKLRQRRQLAIHSSSSRSDLRASSQFAVNMNNCELLCIGTSATMSTKGDRTSRRQTVANVASKLFGTEVKAENVIDETLEKAIARPYPDPTELRSCLEAGLPPVKEQTLEAFQRHPLSAWIEMNFGLAQEGDRLVRRTPISLNEGARQLSQLTQIPIETCVDTLKKMLIWGSKTKGLPFRLHQFISQGGSVYATLEDKDKRFLTLEGQYKTTGDRLLYPLAFCRECGQDYYVVRYDSQNNQVTPLLPTALDSDVDVEDIEEGYLTLDEPDLWDERDTDRLPDNWFRETVRSGRVAKREYASFIPRKLHIYPNGVVATSLIDRNATQCWFIPKPFLTCLNCGIVYDKKTREYRKLSRLSSEGRSTATTLLSLSAVNHLKSCSAVDAKAAKILSFTDNRQDASLQAGHFNDFVQTSFLRASLNAALQASRQLTHKELVAAVVRQMGLSQEAYAQQPADFGYGKKRNEEAFEHLIEYRLYEDLRRGWRIVQPNLEQCGLLAIAYEGLENICRDITPWQKHPNSILLRATPEERFKVAKILLDQLRKELALDAELLQPEKIKELKREVIQALRDPWKFDANELLHQAKWATLSSSSDRDKGTIKLTLQSKIGRFLRSDRAWSWLTEPLGEPEYDRLIQSLVRVLTDCGYLKQNGMQVQLRIDSMVWKAQKVDKIPTDPLTTKRLSGSEEAYQEANQFFQTVYDRNARAIETMEGREHTGQVNNQNRQERENEFREGRLAALFCSPTMELGIDISDLCAVHLRNVPPSPANYAQRSGRAGRGGQPALVITYASAGSGHDQYFYKRPEQMVAGVVVPPKLELANPDLIKSQIYSLWLSHTGADLGESMNQILDLDKEGYPLKDDLRATLTRSPQILENCLRDAQTILSDPFCLEDLKRTAWYSEDWLKSVLKNAVNAFDRACDRWRRLYSDATRQLEQARDAIDRAARGAATMEEREKAKTLQREAQRQIDLLVGHNDRNRSTSEFEFYPYRYFASEGFLPGFNFPRLPVRTYIPAGEGGEFLSRPRIVAIREFAPANIVYYEGNKFQIAKTRVSVKGIDYQRVSLCHNCGYFHDGERSHRDTCENCGKKITAAPNGNPAILTRLLEMETAIARRRERITCDEEERLKYGYRVTTHFRYDERKQEEATVTAASGMPLLRLSYGETAKIWRINQGWRHSKERGFKLDTATGIWGDNQNSQTPEHLHTDVHLMVSDTCNILVVEVEALNLPETNVEDFLATFQFALERAIQAVYKLETNELASERLGEGKYLLFWEAAEGGAGVLAQILTDPQAFQKLAREALEICHFEQPKDSCIQACYECLLSYQNQSDHPRLNRSLISKFLEQLRTSTLHRESEEHYQRLLQQTDPNSEFERVVLEEIYKRGIKLPDSAQELLPQANCKPDFLYKTAKIALFCDGSVHDSSERRERDRTERENLAWNFGYEVISLRYDEDWHSKLEQLKTWLD</sequence>
<keyword evidence="3" id="KW-0175">Coiled coil</keyword>
<dbReference type="SMART" id="SM00487">
    <property type="entry name" value="DEXDc"/>
    <property type="match status" value="1"/>
</dbReference>
<dbReference type="PANTHER" id="PTHR47962">
    <property type="entry name" value="ATP-DEPENDENT HELICASE LHR-RELATED-RELATED"/>
    <property type="match status" value="1"/>
</dbReference>
<organism evidence="6 7">
    <name type="scientific">Hydrococcus rivularis NIES-593</name>
    <dbReference type="NCBI Taxonomy" id="1921803"/>
    <lineage>
        <taxon>Bacteria</taxon>
        <taxon>Bacillati</taxon>
        <taxon>Cyanobacteriota</taxon>
        <taxon>Cyanophyceae</taxon>
        <taxon>Pleurocapsales</taxon>
        <taxon>Hydrococcaceae</taxon>
        <taxon>Hydrococcus</taxon>
    </lineage>
</organism>
<dbReference type="Gene3D" id="3.40.960.10">
    <property type="entry name" value="VSR Endonuclease"/>
    <property type="match status" value="1"/>
</dbReference>
<dbReference type="Pfam" id="PF00271">
    <property type="entry name" value="Helicase_C"/>
    <property type="match status" value="1"/>
</dbReference>
<dbReference type="SMART" id="SM00490">
    <property type="entry name" value="HELICc"/>
    <property type="match status" value="1"/>
</dbReference>
<evidence type="ECO:0000256" key="1">
    <source>
        <dbReference type="ARBA" id="ARBA00022741"/>
    </source>
</evidence>
<dbReference type="Pfam" id="PF00270">
    <property type="entry name" value="DEAD"/>
    <property type="match status" value="1"/>
</dbReference>
<proteinExistence type="predicted"/>
<dbReference type="RefSeq" id="WP_073600351.1">
    <property type="nucleotide sequence ID" value="NZ_MRCB01000018.1"/>
</dbReference>
<dbReference type="InterPro" id="IPR052511">
    <property type="entry name" value="ATP-dep_Helicase"/>
</dbReference>
<dbReference type="STRING" id="1921803.NIES593_15005"/>
<dbReference type="PROSITE" id="PS51192">
    <property type="entry name" value="HELICASE_ATP_BIND_1"/>
    <property type="match status" value="1"/>
</dbReference>
<dbReference type="PANTHER" id="PTHR47962:SF5">
    <property type="entry name" value="ATP-DEPENDENT HELICASE LHR-RELATED"/>
    <property type="match status" value="1"/>
</dbReference>
<dbReference type="InterPro" id="IPR001650">
    <property type="entry name" value="Helicase_C-like"/>
</dbReference>
<feature type="domain" description="Helicase ATP-binding" evidence="4">
    <location>
        <begin position="197"/>
        <end position="403"/>
    </location>
</feature>
<accession>A0A1U7HDS8</accession>
<evidence type="ECO:0000256" key="2">
    <source>
        <dbReference type="ARBA" id="ARBA00022840"/>
    </source>
</evidence>
<dbReference type="Pfam" id="PF09369">
    <property type="entry name" value="MZB"/>
    <property type="match status" value="1"/>
</dbReference>
<dbReference type="GO" id="GO:0004386">
    <property type="term" value="F:helicase activity"/>
    <property type="evidence" value="ECO:0007669"/>
    <property type="project" value="UniProtKB-KW"/>
</dbReference>
<dbReference type="Proteomes" id="UP000186868">
    <property type="component" value="Unassembled WGS sequence"/>
</dbReference>
<dbReference type="InterPro" id="IPR011545">
    <property type="entry name" value="DEAD/DEAH_box_helicase_dom"/>
</dbReference>
<dbReference type="OrthoDB" id="9774462at2"/>
<dbReference type="InterPro" id="IPR014001">
    <property type="entry name" value="Helicase_ATP-bd"/>
</dbReference>
<keyword evidence="2" id="KW-0067">ATP-binding</keyword>
<feature type="domain" description="Helicase C-terminal" evidence="5">
    <location>
        <begin position="1003"/>
        <end position="1163"/>
    </location>
</feature>
<keyword evidence="6" id="KW-0378">Hydrolase</keyword>
<evidence type="ECO:0000256" key="3">
    <source>
        <dbReference type="SAM" id="Coils"/>
    </source>
</evidence>
<gene>
    <name evidence="6" type="ORF">NIES593_15005</name>
</gene>
<reference evidence="6 7" key="1">
    <citation type="submission" date="2016-11" db="EMBL/GenBank/DDBJ databases">
        <title>Draft Genome Sequences of Nine Cyanobacterial Strains from Diverse Habitats.</title>
        <authorList>
            <person name="Zhu T."/>
            <person name="Hou S."/>
            <person name="Lu X."/>
            <person name="Hess W.R."/>
        </authorList>
    </citation>
    <scope>NUCLEOTIDE SEQUENCE [LARGE SCALE GENOMIC DNA]</scope>
    <source>
        <strain evidence="6 7">NIES-593</strain>
    </source>
</reference>
<dbReference type="SUPFAM" id="SSF52540">
    <property type="entry name" value="P-loop containing nucleoside triphosphate hydrolases"/>
    <property type="match status" value="2"/>
</dbReference>
<keyword evidence="7" id="KW-1185">Reference proteome</keyword>
<dbReference type="EMBL" id="MRCB01000018">
    <property type="protein sequence ID" value="OKH21730.1"/>
    <property type="molecule type" value="Genomic_DNA"/>
</dbReference>
<dbReference type="GO" id="GO:0005524">
    <property type="term" value="F:ATP binding"/>
    <property type="evidence" value="ECO:0007669"/>
    <property type="project" value="UniProtKB-KW"/>
</dbReference>